<keyword evidence="6 8" id="KW-0324">Glycolysis</keyword>
<comment type="pathway">
    <text evidence="8 9">Carbohydrate biosynthesis; gluconeogenesis.</text>
</comment>
<feature type="active site" description="Proton acceptor" evidence="8">
    <location>
        <position position="169"/>
    </location>
</feature>
<name>A0ABU1MGW0_9SPHN</name>
<sequence>MAQRPYIVGNWKMNGSRAMLAEARAIDRAAARHPQVDIALAPPFPLIGLLREAVTGIGVGGQDCHTEAKGAHTGDVSAAMLADIGADFVILGHSERRRDHGESNALVRAKADAALAAGLGVIICVGETLEERDAGHAEDVVASQVDHSLPQGEAALEAVAGGKLAVAYEPVWAIGTGRVADVEDVIAMHAAVRARLHAAYDEAGARPRILYGGSVNAGNAAALLAAPEVGGALVGGASLTADAFLPIVAAAGAGEG</sequence>
<dbReference type="SUPFAM" id="SSF51351">
    <property type="entry name" value="Triosephosphate isomerase (TIM)"/>
    <property type="match status" value="1"/>
</dbReference>
<keyword evidence="11" id="KW-1185">Reference proteome</keyword>
<comment type="subcellular location">
    <subcellularLocation>
        <location evidence="8 9">Cytoplasm</location>
    </subcellularLocation>
</comment>
<evidence type="ECO:0000256" key="3">
    <source>
        <dbReference type="ARBA" id="ARBA00007422"/>
    </source>
</evidence>
<evidence type="ECO:0000256" key="6">
    <source>
        <dbReference type="ARBA" id="ARBA00023152"/>
    </source>
</evidence>
<feature type="binding site" evidence="8">
    <location>
        <begin position="10"/>
        <end position="12"/>
    </location>
    <ligand>
        <name>substrate</name>
    </ligand>
</feature>
<keyword evidence="5 8" id="KW-0963">Cytoplasm</keyword>
<comment type="catalytic activity">
    <reaction evidence="8 9">
        <text>D-glyceraldehyde 3-phosphate = dihydroxyacetone phosphate</text>
        <dbReference type="Rhea" id="RHEA:18585"/>
        <dbReference type="ChEBI" id="CHEBI:57642"/>
        <dbReference type="ChEBI" id="CHEBI:59776"/>
        <dbReference type="EC" id="5.3.1.1"/>
    </reaction>
</comment>
<dbReference type="Gene3D" id="3.20.20.70">
    <property type="entry name" value="Aldolase class I"/>
    <property type="match status" value="1"/>
</dbReference>
<dbReference type="Proteomes" id="UP001184150">
    <property type="component" value="Unassembled WGS sequence"/>
</dbReference>
<evidence type="ECO:0000313" key="11">
    <source>
        <dbReference type="Proteomes" id="UP001184150"/>
    </source>
</evidence>
<dbReference type="PANTHER" id="PTHR21139:SF42">
    <property type="entry name" value="TRIOSEPHOSPHATE ISOMERASE"/>
    <property type="match status" value="1"/>
</dbReference>
<reference evidence="10 11" key="1">
    <citation type="submission" date="2023-07" db="EMBL/GenBank/DDBJ databases">
        <title>Sorghum-associated microbial communities from plants grown in Nebraska, USA.</title>
        <authorList>
            <person name="Schachtman D."/>
        </authorList>
    </citation>
    <scope>NUCLEOTIDE SEQUENCE [LARGE SCALE GENOMIC DNA]</scope>
    <source>
        <strain evidence="10 11">DS1027</strain>
    </source>
</reference>
<dbReference type="InterPro" id="IPR035990">
    <property type="entry name" value="TIM_sf"/>
</dbReference>
<comment type="pathway">
    <text evidence="2">Carbohydrate metabolism; erythritol degradation.</text>
</comment>
<dbReference type="EC" id="5.3.1.1" evidence="8 9"/>
<dbReference type="HAMAP" id="MF_00147_B">
    <property type="entry name" value="TIM_B"/>
    <property type="match status" value="1"/>
</dbReference>
<evidence type="ECO:0000256" key="7">
    <source>
        <dbReference type="ARBA" id="ARBA00023235"/>
    </source>
</evidence>
<dbReference type="PROSITE" id="PS51440">
    <property type="entry name" value="TIM_2"/>
    <property type="match status" value="1"/>
</dbReference>
<dbReference type="Pfam" id="PF00121">
    <property type="entry name" value="TIM"/>
    <property type="match status" value="1"/>
</dbReference>
<dbReference type="InterPro" id="IPR013785">
    <property type="entry name" value="Aldolase_TIM"/>
</dbReference>
<comment type="function">
    <text evidence="8">Involved in the gluconeogenesis. Catalyzes stereospecifically the conversion of dihydroxyacetone phosphate (DHAP) to D-glyceraldehyde-3-phosphate (G3P).</text>
</comment>
<dbReference type="InterPro" id="IPR022896">
    <property type="entry name" value="TrioseP_Isoase_bac/euk"/>
</dbReference>
<proteinExistence type="inferred from homology"/>
<accession>A0ABU1MGW0</accession>
<dbReference type="NCBIfam" id="TIGR00419">
    <property type="entry name" value="tim"/>
    <property type="match status" value="1"/>
</dbReference>
<dbReference type="EMBL" id="JAVDRD010000001">
    <property type="protein sequence ID" value="MDR6509589.1"/>
    <property type="molecule type" value="Genomic_DNA"/>
</dbReference>
<comment type="catalytic activity">
    <reaction evidence="1">
        <text>L-erythrulose 1-phosphate = D-erythrulose 4-phosphate</text>
        <dbReference type="Rhea" id="RHEA:49588"/>
        <dbReference type="ChEBI" id="CHEBI:58002"/>
        <dbReference type="ChEBI" id="CHEBI:90796"/>
        <dbReference type="EC" id="5.3.1.33"/>
    </reaction>
</comment>
<feature type="binding site" evidence="8">
    <location>
        <position position="214"/>
    </location>
    <ligand>
        <name>substrate</name>
    </ligand>
</feature>
<comment type="subunit">
    <text evidence="8 9">Homodimer.</text>
</comment>
<evidence type="ECO:0000256" key="4">
    <source>
        <dbReference type="ARBA" id="ARBA00022432"/>
    </source>
</evidence>
<evidence type="ECO:0000256" key="1">
    <source>
        <dbReference type="ARBA" id="ARBA00000148"/>
    </source>
</evidence>
<dbReference type="CDD" id="cd00311">
    <property type="entry name" value="TIM"/>
    <property type="match status" value="1"/>
</dbReference>
<dbReference type="GO" id="GO:0004807">
    <property type="term" value="F:triose-phosphate isomerase activity"/>
    <property type="evidence" value="ECO:0007669"/>
    <property type="project" value="UniProtKB-EC"/>
</dbReference>
<comment type="similarity">
    <text evidence="3 8 9">Belongs to the triosephosphate isomerase family.</text>
</comment>
<keyword evidence="7 8" id="KW-0413">Isomerase</keyword>
<feature type="active site" description="Electrophile" evidence="8">
    <location>
        <position position="93"/>
    </location>
</feature>
<evidence type="ECO:0000256" key="8">
    <source>
        <dbReference type="HAMAP-Rule" id="MF_00147"/>
    </source>
</evidence>
<dbReference type="RefSeq" id="WP_171798983.1">
    <property type="nucleotide sequence ID" value="NZ_JAVDRD010000001.1"/>
</dbReference>
<evidence type="ECO:0000313" key="10">
    <source>
        <dbReference type="EMBL" id="MDR6509589.1"/>
    </source>
</evidence>
<evidence type="ECO:0000256" key="2">
    <source>
        <dbReference type="ARBA" id="ARBA00004939"/>
    </source>
</evidence>
<keyword evidence="4 8" id="KW-0312">Gluconeogenesis</keyword>
<evidence type="ECO:0000256" key="9">
    <source>
        <dbReference type="RuleBase" id="RU363013"/>
    </source>
</evidence>
<feature type="binding site" evidence="8">
    <location>
        <position position="175"/>
    </location>
    <ligand>
        <name>substrate</name>
    </ligand>
</feature>
<comment type="caution">
    <text evidence="10">The sequence shown here is derived from an EMBL/GenBank/DDBJ whole genome shotgun (WGS) entry which is preliminary data.</text>
</comment>
<protein>
    <recommendedName>
        <fullName evidence="8 9">Triosephosphate isomerase</fullName>
        <shortName evidence="8">TIM</shortName>
        <shortName evidence="8">TPI</shortName>
        <ecNumber evidence="8 9">5.3.1.1</ecNumber>
    </recommendedName>
    <alternativeName>
        <fullName evidence="8">Triose-phosphate isomerase</fullName>
    </alternativeName>
</protein>
<comment type="pathway">
    <text evidence="8 9">Carbohydrate degradation; glycolysis; D-glyceraldehyde 3-phosphate from glycerone phosphate: step 1/1.</text>
</comment>
<dbReference type="PROSITE" id="PS00171">
    <property type="entry name" value="TIM_1"/>
    <property type="match status" value="1"/>
</dbReference>
<dbReference type="PANTHER" id="PTHR21139">
    <property type="entry name" value="TRIOSEPHOSPHATE ISOMERASE"/>
    <property type="match status" value="1"/>
</dbReference>
<feature type="binding site" evidence="8">
    <location>
        <begin position="235"/>
        <end position="236"/>
    </location>
    <ligand>
        <name>substrate</name>
    </ligand>
</feature>
<evidence type="ECO:0000256" key="5">
    <source>
        <dbReference type="ARBA" id="ARBA00022490"/>
    </source>
</evidence>
<dbReference type="InterPro" id="IPR000652">
    <property type="entry name" value="Triosephosphate_isomerase"/>
</dbReference>
<organism evidence="10 11">
    <name type="scientific">Novosphingobium capsulatum</name>
    <dbReference type="NCBI Taxonomy" id="13688"/>
    <lineage>
        <taxon>Bacteria</taxon>
        <taxon>Pseudomonadati</taxon>
        <taxon>Pseudomonadota</taxon>
        <taxon>Alphaproteobacteria</taxon>
        <taxon>Sphingomonadales</taxon>
        <taxon>Sphingomonadaceae</taxon>
        <taxon>Novosphingobium</taxon>
    </lineage>
</organism>
<dbReference type="InterPro" id="IPR020861">
    <property type="entry name" value="Triosephosphate_isomerase_AS"/>
</dbReference>
<gene>
    <name evidence="8" type="primary">tpiA</name>
    <name evidence="10" type="ORF">J2792_000429</name>
</gene>